<dbReference type="AlphaFoldDB" id="A0A8J5K098"/>
<sequence>MLVRKPLGAVSNNFPYKKITGDVVLTGTVAVTVQDRSRVVCGAACTVTPGCKAFSYVFEDPKYSCSIFTDVTTVDYNTGPSNQAYAMESFLGTLYNSLLETTSYALNNNNNLLVKCNANYALGAIINGRKIQDKTDILNAICLKFNGPEFLLSGSVVNVPTGIQSTSKMCPTNHVMISFEGKTSTGTYTWNVPETLEGMCMKLDGWMVKEDMCTNLAHTEGFWNGLNYPTDNEAHWKVFFNCPINYVIVQLTRELVNGNKLINMVRCCPVIPV</sequence>
<protein>
    <submittedName>
        <fullName evidence="1">Uncharacterized protein</fullName>
    </submittedName>
</protein>
<organism evidence="1 2">
    <name type="scientific">Homarus americanus</name>
    <name type="common">American lobster</name>
    <dbReference type="NCBI Taxonomy" id="6706"/>
    <lineage>
        <taxon>Eukaryota</taxon>
        <taxon>Metazoa</taxon>
        <taxon>Ecdysozoa</taxon>
        <taxon>Arthropoda</taxon>
        <taxon>Crustacea</taxon>
        <taxon>Multicrustacea</taxon>
        <taxon>Malacostraca</taxon>
        <taxon>Eumalacostraca</taxon>
        <taxon>Eucarida</taxon>
        <taxon>Decapoda</taxon>
        <taxon>Pleocyemata</taxon>
        <taxon>Astacidea</taxon>
        <taxon>Nephropoidea</taxon>
        <taxon>Nephropidae</taxon>
        <taxon>Homarus</taxon>
    </lineage>
</organism>
<name>A0A8J5K098_HOMAM</name>
<reference evidence="1" key="1">
    <citation type="journal article" date="2021" name="Sci. Adv.">
        <title>The American lobster genome reveals insights on longevity, neural, and immune adaptations.</title>
        <authorList>
            <person name="Polinski J.M."/>
            <person name="Zimin A.V."/>
            <person name="Clark K.F."/>
            <person name="Kohn A.B."/>
            <person name="Sadowski N."/>
            <person name="Timp W."/>
            <person name="Ptitsyn A."/>
            <person name="Khanna P."/>
            <person name="Romanova D.Y."/>
            <person name="Williams P."/>
            <person name="Greenwood S.J."/>
            <person name="Moroz L.L."/>
            <person name="Walt D.R."/>
            <person name="Bodnar A.G."/>
        </authorList>
    </citation>
    <scope>NUCLEOTIDE SEQUENCE</scope>
    <source>
        <strain evidence="1">GMGI-L3</strain>
    </source>
</reference>
<evidence type="ECO:0000313" key="2">
    <source>
        <dbReference type="Proteomes" id="UP000747542"/>
    </source>
</evidence>
<dbReference type="EMBL" id="JAHLQT010021257">
    <property type="protein sequence ID" value="KAG7167760.1"/>
    <property type="molecule type" value="Genomic_DNA"/>
</dbReference>
<keyword evidence="2" id="KW-1185">Reference proteome</keyword>
<proteinExistence type="predicted"/>
<gene>
    <name evidence="1" type="ORF">Hamer_G010151</name>
</gene>
<dbReference type="Proteomes" id="UP000747542">
    <property type="component" value="Unassembled WGS sequence"/>
</dbReference>
<comment type="caution">
    <text evidence="1">The sequence shown here is derived from an EMBL/GenBank/DDBJ whole genome shotgun (WGS) entry which is preliminary data.</text>
</comment>
<accession>A0A8J5K098</accession>
<evidence type="ECO:0000313" key="1">
    <source>
        <dbReference type="EMBL" id="KAG7167760.1"/>
    </source>
</evidence>